<dbReference type="OrthoDB" id="8452484at2"/>
<dbReference type="RefSeq" id="WP_093259949.1">
    <property type="nucleotide sequence ID" value="NZ_FNOK01000001.1"/>
</dbReference>
<evidence type="ECO:0000256" key="2">
    <source>
        <dbReference type="ARBA" id="ARBA00012076"/>
    </source>
</evidence>
<dbReference type="SUPFAM" id="SSF52096">
    <property type="entry name" value="ClpP/crotonase"/>
    <property type="match status" value="1"/>
</dbReference>
<name>A0A1H2QCC6_9PSEU</name>
<dbReference type="FunFam" id="1.10.12.10:FF:000001">
    <property type="entry name" value="Probable enoyl-CoA hydratase, mitochondrial"/>
    <property type="match status" value="1"/>
</dbReference>
<comment type="catalytic activity">
    <reaction evidence="5">
        <text>a 4-saturated-(3S)-3-hydroxyacyl-CoA = a (3E)-enoyl-CoA + H2O</text>
        <dbReference type="Rhea" id="RHEA:20724"/>
        <dbReference type="ChEBI" id="CHEBI:15377"/>
        <dbReference type="ChEBI" id="CHEBI:58521"/>
        <dbReference type="ChEBI" id="CHEBI:137480"/>
        <dbReference type="EC" id="4.2.1.17"/>
    </reaction>
</comment>
<comment type="catalytic activity">
    <reaction evidence="4">
        <text>a (3S)-3-hydroxyacyl-CoA = a (2E)-enoyl-CoA + H2O</text>
        <dbReference type="Rhea" id="RHEA:16105"/>
        <dbReference type="ChEBI" id="CHEBI:15377"/>
        <dbReference type="ChEBI" id="CHEBI:57318"/>
        <dbReference type="ChEBI" id="CHEBI:58856"/>
        <dbReference type="EC" id="4.2.1.17"/>
    </reaction>
</comment>
<sequence>MKVHENLVETRQDGVAVLRIDRESALGALSRGMVEALGEYLARLRSDDEVRVLVLTGTGRGFIAGADINEYSGVGRTAFDDYQKLSRGVFDQLAALPQPTIAAVNGYALGGGFEVALCCDFIVASTAARFGLPEVSLGLLPGGGGTVRLARAVGARVTKELVLTGRRVKPDEAHRLGLLTALVEPDELVPRAVELATTIAGQAPLAVREGKRLVDDGLETGLAAALTREQQVLSWLYTTDDAREGVAAFLEKRSAVFRGH</sequence>
<evidence type="ECO:0000313" key="7">
    <source>
        <dbReference type="EMBL" id="SDW04883.1"/>
    </source>
</evidence>
<dbReference type="PANTHER" id="PTHR11941:SF54">
    <property type="entry name" value="ENOYL-COA HYDRATASE, MITOCHONDRIAL"/>
    <property type="match status" value="1"/>
</dbReference>
<dbReference type="GO" id="GO:0004300">
    <property type="term" value="F:enoyl-CoA hydratase activity"/>
    <property type="evidence" value="ECO:0007669"/>
    <property type="project" value="UniProtKB-EC"/>
</dbReference>
<dbReference type="Gene3D" id="1.10.12.10">
    <property type="entry name" value="Lyase 2-enoyl-coa Hydratase, Chain A, domain 2"/>
    <property type="match status" value="1"/>
</dbReference>
<dbReference type="Gene3D" id="3.90.226.10">
    <property type="entry name" value="2-enoyl-CoA Hydratase, Chain A, domain 1"/>
    <property type="match status" value="1"/>
</dbReference>
<evidence type="ECO:0000313" key="8">
    <source>
        <dbReference type="Proteomes" id="UP000199529"/>
    </source>
</evidence>
<evidence type="ECO:0000256" key="3">
    <source>
        <dbReference type="ARBA" id="ARBA00023239"/>
    </source>
</evidence>
<keyword evidence="3" id="KW-0456">Lyase</keyword>
<dbReference type="EMBL" id="FNOK01000001">
    <property type="protein sequence ID" value="SDW04883.1"/>
    <property type="molecule type" value="Genomic_DNA"/>
</dbReference>
<dbReference type="GO" id="GO:0006635">
    <property type="term" value="P:fatty acid beta-oxidation"/>
    <property type="evidence" value="ECO:0007669"/>
    <property type="project" value="TreeGrafter"/>
</dbReference>
<protein>
    <recommendedName>
        <fullName evidence="2">enoyl-CoA hydratase</fullName>
        <ecNumber evidence="2">4.2.1.17</ecNumber>
    </recommendedName>
</protein>
<dbReference type="PROSITE" id="PS00166">
    <property type="entry name" value="ENOYL_COA_HYDRATASE"/>
    <property type="match status" value="1"/>
</dbReference>
<evidence type="ECO:0000256" key="4">
    <source>
        <dbReference type="ARBA" id="ARBA00023709"/>
    </source>
</evidence>
<evidence type="ECO:0000256" key="1">
    <source>
        <dbReference type="ARBA" id="ARBA00005254"/>
    </source>
</evidence>
<proteinExistence type="inferred from homology"/>
<comment type="similarity">
    <text evidence="1 6">Belongs to the enoyl-CoA hydratase/isomerase family.</text>
</comment>
<evidence type="ECO:0000256" key="5">
    <source>
        <dbReference type="ARBA" id="ARBA00023717"/>
    </source>
</evidence>
<accession>A0A1H2QCC6</accession>
<dbReference type="PANTHER" id="PTHR11941">
    <property type="entry name" value="ENOYL-COA HYDRATASE-RELATED"/>
    <property type="match status" value="1"/>
</dbReference>
<organism evidence="7 8">
    <name type="scientific">Saccharopolyspora shandongensis</name>
    <dbReference type="NCBI Taxonomy" id="418495"/>
    <lineage>
        <taxon>Bacteria</taxon>
        <taxon>Bacillati</taxon>
        <taxon>Actinomycetota</taxon>
        <taxon>Actinomycetes</taxon>
        <taxon>Pseudonocardiales</taxon>
        <taxon>Pseudonocardiaceae</taxon>
        <taxon>Saccharopolyspora</taxon>
    </lineage>
</organism>
<reference evidence="8" key="1">
    <citation type="submission" date="2016-10" db="EMBL/GenBank/DDBJ databases">
        <authorList>
            <person name="Varghese N."/>
            <person name="Submissions S."/>
        </authorList>
    </citation>
    <scope>NUCLEOTIDE SEQUENCE [LARGE SCALE GENOMIC DNA]</scope>
    <source>
        <strain evidence="8">CGMCC 4.3530</strain>
    </source>
</reference>
<dbReference type="EC" id="4.2.1.17" evidence="2"/>
<evidence type="ECO:0000256" key="6">
    <source>
        <dbReference type="RuleBase" id="RU003707"/>
    </source>
</evidence>
<dbReference type="InterPro" id="IPR014748">
    <property type="entry name" value="Enoyl-CoA_hydra_C"/>
</dbReference>
<dbReference type="FunFam" id="3.90.226.10:FF:000009">
    <property type="entry name" value="Carnitinyl-CoA dehydratase"/>
    <property type="match status" value="1"/>
</dbReference>
<dbReference type="STRING" id="418495.SAMN05216215_100163"/>
<dbReference type="InterPro" id="IPR001753">
    <property type="entry name" value="Enoyl-CoA_hydra/iso"/>
</dbReference>
<dbReference type="CDD" id="cd06558">
    <property type="entry name" value="crotonase-like"/>
    <property type="match status" value="1"/>
</dbReference>
<keyword evidence="8" id="KW-1185">Reference proteome</keyword>
<dbReference type="InterPro" id="IPR018376">
    <property type="entry name" value="Enoyl-CoA_hyd/isom_CS"/>
</dbReference>
<dbReference type="Pfam" id="PF00378">
    <property type="entry name" value="ECH_1"/>
    <property type="match status" value="1"/>
</dbReference>
<gene>
    <name evidence="7" type="ORF">SAMN05216215_100163</name>
</gene>
<dbReference type="InterPro" id="IPR029045">
    <property type="entry name" value="ClpP/crotonase-like_dom_sf"/>
</dbReference>
<dbReference type="AlphaFoldDB" id="A0A1H2QCC6"/>
<dbReference type="Proteomes" id="UP000199529">
    <property type="component" value="Unassembled WGS sequence"/>
</dbReference>